<dbReference type="AlphaFoldDB" id="A0A085JAX1"/>
<name>A0A085JAX1_9GAMM</name>
<dbReference type="EMBL" id="JMPR01000046">
    <property type="protein sequence ID" value="KFD17617.1"/>
    <property type="molecule type" value="Genomic_DNA"/>
</dbReference>
<comment type="caution">
    <text evidence="1">The sequence shown here is derived from an EMBL/GenBank/DDBJ whole genome shotgun (WGS) entry which is preliminary data.</text>
</comment>
<sequence length="61" mass="6475">MGIPLRKVNESAVKNISEGLPALSAGAPRPETDVRVAVGVNSGYHARVFNFSHFANIPAED</sequence>
<keyword evidence="2" id="KW-1185">Reference proteome</keyword>
<proteinExistence type="predicted"/>
<evidence type="ECO:0000313" key="1">
    <source>
        <dbReference type="EMBL" id="KFD17617.1"/>
    </source>
</evidence>
<reference evidence="1 2" key="1">
    <citation type="submission" date="2014-05" db="EMBL/GenBank/DDBJ databases">
        <title>ATOL: Assembling a taxonomically balanced genome-scale reconstruction of the evolutionary history of the Enterobacteriaceae.</title>
        <authorList>
            <person name="Plunkett G.III."/>
            <person name="Neeno-Eckwall E.C."/>
            <person name="Glasner J.D."/>
            <person name="Perna N.T."/>
        </authorList>
    </citation>
    <scope>NUCLEOTIDE SEQUENCE [LARGE SCALE GENOMIC DNA]</scope>
    <source>
        <strain evidence="1 2">ATCC 33301</strain>
    </source>
</reference>
<gene>
    <name evidence="1" type="ORF">GTPT_3024</name>
</gene>
<evidence type="ECO:0000313" key="2">
    <source>
        <dbReference type="Proteomes" id="UP000028602"/>
    </source>
</evidence>
<dbReference type="Proteomes" id="UP000028602">
    <property type="component" value="Unassembled WGS sequence"/>
</dbReference>
<organism evidence="1 2">
    <name type="scientific">Tatumella ptyseos ATCC 33301</name>
    <dbReference type="NCBI Taxonomy" id="1005995"/>
    <lineage>
        <taxon>Bacteria</taxon>
        <taxon>Pseudomonadati</taxon>
        <taxon>Pseudomonadota</taxon>
        <taxon>Gammaproteobacteria</taxon>
        <taxon>Enterobacterales</taxon>
        <taxon>Erwiniaceae</taxon>
        <taxon>Tatumella</taxon>
    </lineage>
</organism>
<accession>A0A085JAX1</accession>
<protein>
    <submittedName>
        <fullName evidence="1">Uncharacterized protein</fullName>
    </submittedName>
</protein>